<dbReference type="AlphaFoldDB" id="A0A6J1EYP5"/>
<name>A0A6J1EYP5_CUCMO</name>
<dbReference type="RefSeq" id="XP_022931160.1">
    <property type="nucleotide sequence ID" value="XM_023075392.1"/>
</dbReference>
<dbReference type="PANTHER" id="PTHR35296">
    <property type="entry name" value="EXPRESSED PROTEIN"/>
    <property type="match status" value="1"/>
</dbReference>
<dbReference type="GeneID" id="111437423"/>
<proteinExistence type="inferred from homology"/>
<protein>
    <submittedName>
        <fullName evidence="3">Uncharacterized protein LOC111437423</fullName>
    </submittedName>
</protein>
<gene>
    <name evidence="3" type="primary">LOC111437423</name>
</gene>
<organism evidence="2 3">
    <name type="scientific">Cucurbita moschata</name>
    <name type="common">Winter crookneck squash</name>
    <name type="synonym">Cucurbita pepo var. moschata</name>
    <dbReference type="NCBI Taxonomy" id="3662"/>
    <lineage>
        <taxon>Eukaryota</taxon>
        <taxon>Viridiplantae</taxon>
        <taxon>Streptophyta</taxon>
        <taxon>Embryophyta</taxon>
        <taxon>Tracheophyta</taxon>
        <taxon>Spermatophyta</taxon>
        <taxon>Magnoliopsida</taxon>
        <taxon>eudicotyledons</taxon>
        <taxon>Gunneridae</taxon>
        <taxon>Pentapetalae</taxon>
        <taxon>rosids</taxon>
        <taxon>fabids</taxon>
        <taxon>Cucurbitales</taxon>
        <taxon>Cucurbitaceae</taxon>
        <taxon>Cucurbiteae</taxon>
        <taxon>Cucurbita</taxon>
    </lineage>
</organism>
<evidence type="ECO:0000256" key="1">
    <source>
        <dbReference type="ARBA" id="ARBA00006974"/>
    </source>
</evidence>
<evidence type="ECO:0000313" key="2">
    <source>
        <dbReference type="Proteomes" id="UP000504609"/>
    </source>
</evidence>
<dbReference type="InterPro" id="IPR003676">
    <property type="entry name" value="SAUR_fam"/>
</dbReference>
<comment type="similarity">
    <text evidence="1">Belongs to the ARG7 family.</text>
</comment>
<sequence>MDCLVLLLPCYVMKRRRRRTAPRLPYRRLNKSESLVRVVVGKERTEFLVDPFVLEENPFRVLMEKGRFEEKQGKRRREEHIIFVDVDAILFEHFLWLIYNDSSSLLTLNLDEILHFYSQDF</sequence>
<evidence type="ECO:0000313" key="3">
    <source>
        <dbReference type="RefSeq" id="XP_022931160.1"/>
    </source>
</evidence>
<keyword evidence="2" id="KW-1185">Reference proteome</keyword>
<accession>A0A6J1EYP5</accession>
<dbReference type="GO" id="GO:0009733">
    <property type="term" value="P:response to auxin"/>
    <property type="evidence" value="ECO:0007669"/>
    <property type="project" value="InterPro"/>
</dbReference>
<dbReference type="Proteomes" id="UP000504609">
    <property type="component" value="Unplaced"/>
</dbReference>
<dbReference type="KEGG" id="cmos:111437423"/>
<reference evidence="3" key="1">
    <citation type="submission" date="2025-08" db="UniProtKB">
        <authorList>
            <consortium name="RefSeq"/>
        </authorList>
    </citation>
    <scope>IDENTIFICATION</scope>
    <source>
        <tissue evidence="3">Young leaves</tissue>
    </source>
</reference>
<dbReference type="PANTHER" id="PTHR35296:SF3">
    <property type="entry name" value="EXPRESSED PROTEIN"/>
    <property type="match status" value="1"/>
</dbReference>